<evidence type="ECO:0000313" key="3">
    <source>
        <dbReference type="EnsemblMetazoa" id="PHUM080930-PA"/>
    </source>
</evidence>
<dbReference type="Proteomes" id="UP000009046">
    <property type="component" value="Unassembled WGS sequence"/>
</dbReference>
<dbReference type="Gene3D" id="3.10.280.10">
    <property type="entry name" value="Mitochondrial glycoprotein"/>
    <property type="match status" value="1"/>
</dbReference>
<evidence type="ECO:0000313" key="4">
    <source>
        <dbReference type="Proteomes" id="UP000009046"/>
    </source>
</evidence>
<accession>E0VC83</accession>
<organism>
    <name type="scientific">Pediculus humanus subsp. corporis</name>
    <name type="common">Body louse</name>
    <dbReference type="NCBI Taxonomy" id="121224"/>
    <lineage>
        <taxon>Eukaryota</taxon>
        <taxon>Metazoa</taxon>
        <taxon>Ecdysozoa</taxon>
        <taxon>Arthropoda</taxon>
        <taxon>Hexapoda</taxon>
        <taxon>Insecta</taxon>
        <taxon>Pterygota</taxon>
        <taxon>Neoptera</taxon>
        <taxon>Paraneoptera</taxon>
        <taxon>Psocodea</taxon>
        <taxon>Troctomorpha</taxon>
        <taxon>Phthiraptera</taxon>
        <taxon>Anoplura</taxon>
        <taxon>Pediculidae</taxon>
        <taxon>Pediculus</taxon>
    </lineage>
</organism>
<dbReference type="EMBL" id="DS235048">
    <property type="protein sequence ID" value="EEB10989.1"/>
    <property type="molecule type" value="Genomic_DNA"/>
</dbReference>
<reference evidence="2" key="2">
    <citation type="submission" date="2007-04" db="EMBL/GenBank/DDBJ databases">
        <title>The genome of the human body louse.</title>
        <authorList>
            <consortium name="The Human Body Louse Genome Consortium"/>
            <person name="Kirkness E."/>
            <person name="Walenz B."/>
            <person name="Hass B."/>
            <person name="Bruggner R."/>
            <person name="Strausberg R."/>
        </authorList>
    </citation>
    <scope>NUCLEOTIDE SEQUENCE</scope>
    <source>
        <strain evidence="2">USDA</strain>
    </source>
</reference>
<dbReference type="EnsemblMetazoa" id="PHUM080930-RA">
    <property type="protein sequence ID" value="PHUM080930-PA"/>
    <property type="gene ID" value="PHUM080930"/>
</dbReference>
<dbReference type="STRING" id="121224.E0VC83"/>
<gene>
    <name evidence="3" type="primary">8231472</name>
    <name evidence="2" type="ORF">Phum_PHUM080930</name>
</gene>
<sequence>MNVLKHCSRIPFGKIINSQVGRNFIAPKINFNILKSSYSRTLWHMCSSSKFNEDFLKPKPLNELCQCGCSGLIHTGGENDLADFLKEEIAQEKKALKMKNLPAEIDGFTVSADHAELVFEKKNQFESIIVTMNVNHSVDTDESPEDDGMGDMRSKPSFDVDIVRNKKTLSFSCSFTNFQDAGESESADLYQINDVTYFEGDWDDKTYSVAADILDENLYDLFMVVLSEKGITKRFVEKMSDIATSHEHSQYINLLENKGINYYTRCEKCY</sequence>
<dbReference type="GeneID" id="8231472"/>
<dbReference type="InterPro" id="IPR036561">
    <property type="entry name" value="MAM33_sf"/>
</dbReference>
<keyword evidence="4" id="KW-1185">Reference proteome</keyword>
<dbReference type="VEuPathDB" id="VectorBase:PHUM080930"/>
<dbReference type="HOGENOM" id="CLU_083914_1_1_1"/>
<dbReference type="GO" id="GO:0042256">
    <property type="term" value="P:cytosolic ribosome assembly"/>
    <property type="evidence" value="ECO:0007669"/>
    <property type="project" value="TreeGrafter"/>
</dbReference>
<dbReference type="InParanoid" id="E0VC83"/>
<dbReference type="eggNOG" id="KOG4024">
    <property type="taxonomic scope" value="Eukaryota"/>
</dbReference>
<reference evidence="2" key="1">
    <citation type="submission" date="2007-04" db="EMBL/GenBank/DDBJ databases">
        <title>Annotation of Pediculus humanus corporis strain USDA.</title>
        <authorList>
            <person name="Kirkness E."/>
            <person name="Hannick L."/>
            <person name="Hass B."/>
            <person name="Bruggner R."/>
            <person name="Lawson D."/>
            <person name="Bidwell S."/>
            <person name="Joardar V."/>
            <person name="Caler E."/>
            <person name="Walenz B."/>
            <person name="Inman J."/>
            <person name="Schobel S."/>
            <person name="Galinsky K."/>
            <person name="Amedeo P."/>
            <person name="Strausberg R."/>
        </authorList>
    </citation>
    <scope>NUCLEOTIDE SEQUENCE</scope>
    <source>
        <strain evidence="2">USDA</strain>
    </source>
</reference>
<dbReference type="AlphaFoldDB" id="E0VC83"/>
<proteinExistence type="inferred from homology"/>
<comment type="similarity">
    <text evidence="1">Belongs to the MAM33 family.</text>
</comment>
<dbReference type="OrthoDB" id="278212at2759"/>
<evidence type="ECO:0000256" key="1">
    <source>
        <dbReference type="ARBA" id="ARBA00005457"/>
    </source>
</evidence>
<evidence type="ECO:0000313" key="2">
    <source>
        <dbReference type="EMBL" id="EEB10989.1"/>
    </source>
</evidence>
<dbReference type="InterPro" id="IPR003428">
    <property type="entry name" value="MAM33"/>
</dbReference>
<dbReference type="KEGG" id="phu:Phum_PHUM080930"/>
<dbReference type="GO" id="GO:0005759">
    <property type="term" value="C:mitochondrial matrix"/>
    <property type="evidence" value="ECO:0007669"/>
    <property type="project" value="InterPro"/>
</dbReference>
<dbReference type="RefSeq" id="XP_002423727.1">
    <property type="nucleotide sequence ID" value="XM_002423682.1"/>
</dbReference>
<reference evidence="3" key="3">
    <citation type="submission" date="2021-02" db="UniProtKB">
        <authorList>
            <consortium name="EnsemblMetazoa"/>
        </authorList>
    </citation>
    <scope>IDENTIFICATION</scope>
    <source>
        <strain evidence="3">USDA</strain>
    </source>
</reference>
<dbReference type="EMBL" id="AAZO01000965">
    <property type="status" value="NOT_ANNOTATED_CDS"/>
    <property type="molecule type" value="Genomic_DNA"/>
</dbReference>
<dbReference type="CTD" id="8231472"/>
<name>E0VC83_PEDHC</name>
<dbReference type="SUPFAM" id="SSF54529">
    <property type="entry name" value="Mitochondrial glycoprotein MAM33-like"/>
    <property type="match status" value="1"/>
</dbReference>
<dbReference type="PANTHER" id="PTHR10826">
    <property type="entry name" value="COMPLEMENT COMPONENT 1"/>
    <property type="match status" value="1"/>
</dbReference>
<dbReference type="Pfam" id="PF02330">
    <property type="entry name" value="MAM33"/>
    <property type="match status" value="1"/>
</dbReference>
<dbReference type="PANTHER" id="PTHR10826:SF1">
    <property type="entry name" value="COMPLEMENT COMPONENT 1 Q SUBCOMPONENT-BINDING PROTEIN, MITOCHONDRIAL"/>
    <property type="match status" value="1"/>
</dbReference>
<protein>
    <submittedName>
        <fullName evidence="2 3">Complement component 1 Q subcomponent-binding protein, putative</fullName>
    </submittedName>
</protein>
<dbReference type="OMA" id="YEHTAYV"/>
<dbReference type="FunCoup" id="E0VC83">
    <property type="interactions" value="1373"/>
</dbReference>